<evidence type="ECO:0000313" key="2">
    <source>
        <dbReference type="Proteomes" id="UP000265489"/>
    </source>
</evidence>
<proteinExistence type="predicted"/>
<dbReference type="RefSeq" id="WP_118324992.1">
    <property type="nucleotide sequence ID" value="NZ_CATXNH010000076.1"/>
</dbReference>
<organism evidence="1 2">
    <name type="scientific">Holdemanella biformis</name>
    <dbReference type="NCBI Taxonomy" id="1735"/>
    <lineage>
        <taxon>Bacteria</taxon>
        <taxon>Bacillati</taxon>
        <taxon>Bacillota</taxon>
        <taxon>Erysipelotrichia</taxon>
        <taxon>Erysipelotrichales</taxon>
        <taxon>Erysipelotrichaceae</taxon>
        <taxon>Holdemanella</taxon>
    </lineage>
</organism>
<evidence type="ECO:0000313" key="1">
    <source>
        <dbReference type="EMBL" id="RGU92346.1"/>
    </source>
</evidence>
<dbReference type="AlphaFoldDB" id="A0A395W9T4"/>
<gene>
    <name evidence="1" type="ORF">DWW32_05035</name>
</gene>
<reference evidence="1 2" key="1">
    <citation type="submission" date="2018-08" db="EMBL/GenBank/DDBJ databases">
        <title>A genome reference for cultivated species of the human gut microbiota.</title>
        <authorList>
            <person name="Zou Y."/>
            <person name="Xue W."/>
            <person name="Luo G."/>
        </authorList>
    </citation>
    <scope>NUCLEOTIDE SEQUENCE [LARGE SCALE GENOMIC DNA]</scope>
    <source>
        <strain evidence="1 2">AF15-20</strain>
    </source>
</reference>
<dbReference type="GeneID" id="66579421"/>
<comment type="caution">
    <text evidence="1">The sequence shown here is derived from an EMBL/GenBank/DDBJ whole genome shotgun (WGS) entry which is preliminary data.</text>
</comment>
<protein>
    <submittedName>
        <fullName evidence="1">Uncharacterized protein</fullName>
    </submittedName>
</protein>
<dbReference type="Proteomes" id="UP000265489">
    <property type="component" value="Unassembled WGS sequence"/>
</dbReference>
<name>A0A395W9T4_9FIRM</name>
<sequence length="252" mass="28958">MSINKCKIGGIVAEVPKRMNSLFYGDVLEIRLDINRKDIDKIEHVTCLIVDKELIERAMNTIGVGDYLFCFGHFVSLEYKRKQLVKCPHCGKEGYRMRKAQHTDIILRDFEVTKGIDLSDSDGVNRVVLTGVVKNPIQQREGHNRFQIVNNRPIQAQQHLMEIVTEELLAGSERFNLVNVNTFNGLATHVSKTVKQSNRVIVKGSIYDRIIKYTIPCKCKYCEEMFEYDVVYPQYEVTATSVRQDVDHISKS</sequence>
<dbReference type="EMBL" id="QRYQ01000006">
    <property type="protein sequence ID" value="RGU92346.1"/>
    <property type="molecule type" value="Genomic_DNA"/>
</dbReference>
<accession>A0A395W9T4</accession>